<gene>
    <name evidence="2" type="ORF">WN944_010927</name>
</gene>
<feature type="region of interest" description="Disordered" evidence="1">
    <location>
        <begin position="61"/>
        <end position="91"/>
    </location>
</feature>
<evidence type="ECO:0000313" key="2">
    <source>
        <dbReference type="EMBL" id="KAK9222491.1"/>
    </source>
</evidence>
<dbReference type="Proteomes" id="UP001428341">
    <property type="component" value="Unassembled WGS sequence"/>
</dbReference>
<name>A0AAP0QYA9_9ROSI</name>
<sequence>MKSQMHAGVSFNSSEGVKSWHCKLGSKCLNPISEVNNLFIVLETFVEPFLQFAKFYIPDFGRSGEEHGHKNASDDKNRSNDNKDYQNNACKSDTNCKSLLYARLV</sequence>
<evidence type="ECO:0000256" key="1">
    <source>
        <dbReference type="SAM" id="MobiDB-lite"/>
    </source>
</evidence>
<organism evidence="2 3">
    <name type="scientific">Citrus x changshan-huyou</name>
    <dbReference type="NCBI Taxonomy" id="2935761"/>
    <lineage>
        <taxon>Eukaryota</taxon>
        <taxon>Viridiplantae</taxon>
        <taxon>Streptophyta</taxon>
        <taxon>Embryophyta</taxon>
        <taxon>Tracheophyta</taxon>
        <taxon>Spermatophyta</taxon>
        <taxon>Magnoliopsida</taxon>
        <taxon>eudicotyledons</taxon>
        <taxon>Gunneridae</taxon>
        <taxon>Pentapetalae</taxon>
        <taxon>rosids</taxon>
        <taxon>malvids</taxon>
        <taxon>Sapindales</taxon>
        <taxon>Rutaceae</taxon>
        <taxon>Aurantioideae</taxon>
        <taxon>Citrus</taxon>
    </lineage>
</organism>
<accession>A0AAP0QYA9</accession>
<evidence type="ECO:0000313" key="3">
    <source>
        <dbReference type="Proteomes" id="UP001428341"/>
    </source>
</evidence>
<feature type="compositionally biased region" description="Basic and acidic residues" evidence="1">
    <location>
        <begin position="62"/>
        <end position="84"/>
    </location>
</feature>
<dbReference type="EMBL" id="JBCGBO010000002">
    <property type="protein sequence ID" value="KAK9222491.1"/>
    <property type="molecule type" value="Genomic_DNA"/>
</dbReference>
<keyword evidence="3" id="KW-1185">Reference proteome</keyword>
<proteinExistence type="predicted"/>
<comment type="caution">
    <text evidence="2">The sequence shown here is derived from an EMBL/GenBank/DDBJ whole genome shotgun (WGS) entry which is preliminary data.</text>
</comment>
<dbReference type="AlphaFoldDB" id="A0AAP0QYA9"/>
<protein>
    <submittedName>
        <fullName evidence="2">Uncharacterized protein</fullName>
    </submittedName>
</protein>
<reference evidence="2 3" key="1">
    <citation type="submission" date="2024-05" db="EMBL/GenBank/DDBJ databases">
        <title>Haplotype-resolved chromosome-level genome assembly of Huyou (Citrus changshanensis).</title>
        <authorList>
            <person name="Miao C."/>
            <person name="Chen W."/>
            <person name="Wu Y."/>
            <person name="Wang L."/>
            <person name="Zhao S."/>
            <person name="Grierson D."/>
            <person name="Xu C."/>
            <person name="Chen K."/>
        </authorList>
    </citation>
    <scope>NUCLEOTIDE SEQUENCE [LARGE SCALE GENOMIC DNA]</scope>
    <source>
        <strain evidence="2">01-14</strain>
        <tissue evidence="2">Leaf</tissue>
    </source>
</reference>